<evidence type="ECO:0000313" key="2">
    <source>
        <dbReference type="Proteomes" id="UP000232323"/>
    </source>
</evidence>
<proteinExistence type="predicted"/>
<protein>
    <submittedName>
        <fullName evidence="1">Uncharacterized protein</fullName>
    </submittedName>
</protein>
<dbReference type="EMBL" id="BEGY01000002">
    <property type="protein sequence ID" value="GAX73237.1"/>
    <property type="molecule type" value="Genomic_DNA"/>
</dbReference>
<sequence>MIKSVKRNWLNEVRIMIELECSGPMEERHLTKHDISVLPLGEREALFVDIPTSSQNLEMLCLLVHRCNCALSYRDLKLIVHCWEDVPVSAGAAEGLLLEYLLRYDNPLSAVSAVLMAMRSEILDRQKKKPASHLEDGLQKSSRLQVIIWTQ</sequence>
<evidence type="ECO:0000313" key="1">
    <source>
        <dbReference type="EMBL" id="GAX73237.1"/>
    </source>
</evidence>
<gene>
    <name evidence="1" type="ORF">CEUSTIGMA_g691.t1</name>
</gene>
<organism evidence="1 2">
    <name type="scientific">Chlamydomonas eustigma</name>
    <dbReference type="NCBI Taxonomy" id="1157962"/>
    <lineage>
        <taxon>Eukaryota</taxon>
        <taxon>Viridiplantae</taxon>
        <taxon>Chlorophyta</taxon>
        <taxon>core chlorophytes</taxon>
        <taxon>Chlorophyceae</taxon>
        <taxon>CS clade</taxon>
        <taxon>Chlamydomonadales</taxon>
        <taxon>Chlamydomonadaceae</taxon>
        <taxon>Chlamydomonas</taxon>
    </lineage>
</organism>
<comment type="caution">
    <text evidence="1">The sequence shown here is derived from an EMBL/GenBank/DDBJ whole genome shotgun (WGS) entry which is preliminary data.</text>
</comment>
<dbReference type="AlphaFoldDB" id="A0A250WQX2"/>
<accession>A0A250WQX2</accession>
<dbReference type="Proteomes" id="UP000232323">
    <property type="component" value="Unassembled WGS sequence"/>
</dbReference>
<keyword evidence="2" id="KW-1185">Reference proteome</keyword>
<name>A0A250WQX2_9CHLO</name>
<reference evidence="1 2" key="1">
    <citation type="submission" date="2017-08" db="EMBL/GenBank/DDBJ databases">
        <title>Acidophilic green algal genome provides insights into adaptation to an acidic environment.</title>
        <authorList>
            <person name="Hirooka S."/>
            <person name="Hirose Y."/>
            <person name="Kanesaki Y."/>
            <person name="Higuchi S."/>
            <person name="Fujiwara T."/>
            <person name="Onuma R."/>
            <person name="Era A."/>
            <person name="Ohbayashi R."/>
            <person name="Uzuka A."/>
            <person name="Nozaki H."/>
            <person name="Yoshikawa H."/>
            <person name="Miyagishima S.Y."/>
        </authorList>
    </citation>
    <scope>NUCLEOTIDE SEQUENCE [LARGE SCALE GENOMIC DNA]</scope>
    <source>
        <strain evidence="1 2">NIES-2499</strain>
    </source>
</reference>